<name>A0A075WUC7_9BACT</name>
<reference evidence="1 2" key="1">
    <citation type="journal article" date="2015" name="Genome Announc.">
        <title>Genome Sequence of a Sulfate-Reducing Thermophilic Bacterium, Thermodesulfobacterium commune DSM 2178T (Phylum Thermodesulfobacteria).</title>
        <authorList>
            <person name="Bhatnagar S."/>
            <person name="Badger J.H."/>
            <person name="Madupu R."/>
            <person name="Khouri H.M."/>
            <person name="O'Connor E.M."/>
            <person name="Robb F.T."/>
            <person name="Ward N.L."/>
            <person name="Eisen J.A."/>
        </authorList>
    </citation>
    <scope>NUCLEOTIDE SEQUENCE [LARGE SCALE GENOMIC DNA]</scope>
    <source>
        <strain evidence="1 2">DSM 2178</strain>
    </source>
</reference>
<dbReference type="OrthoDB" id="9809431at2"/>
<dbReference type="STRING" id="289377.HL41_07270"/>
<protein>
    <recommendedName>
        <fullName evidence="3">Zinc resistance-associated protein</fullName>
    </recommendedName>
</protein>
<gene>
    <name evidence="1" type="ORF">HL41_07270</name>
</gene>
<sequence>MNIKKTLALALGLGTLLTGPVFAYKGMGPQGMGRPMAPPVDQAKLQEFCKEVQPLYQREAQLRAEARSLILQPNPNWDTILAKEQELAKIRVEIMKKGHEKGLPLGKHGHWRRYCGW</sequence>
<dbReference type="KEGG" id="tcm:HL41_07270"/>
<dbReference type="eggNOG" id="ENOG5030YH1">
    <property type="taxonomic scope" value="Bacteria"/>
</dbReference>
<evidence type="ECO:0000313" key="2">
    <source>
        <dbReference type="Proteomes" id="UP000028481"/>
    </source>
</evidence>
<organism evidence="1 2">
    <name type="scientific">Thermodesulfobacterium commune DSM 2178</name>
    <dbReference type="NCBI Taxonomy" id="289377"/>
    <lineage>
        <taxon>Bacteria</taxon>
        <taxon>Pseudomonadati</taxon>
        <taxon>Thermodesulfobacteriota</taxon>
        <taxon>Thermodesulfobacteria</taxon>
        <taxon>Thermodesulfobacteriales</taxon>
        <taxon>Thermodesulfobacteriaceae</taxon>
        <taxon>Thermodesulfobacterium</taxon>
    </lineage>
</organism>
<dbReference type="EMBL" id="CP008796">
    <property type="protein sequence ID" value="AIH04501.1"/>
    <property type="molecule type" value="Genomic_DNA"/>
</dbReference>
<evidence type="ECO:0008006" key="3">
    <source>
        <dbReference type="Google" id="ProtNLM"/>
    </source>
</evidence>
<dbReference type="Gene3D" id="1.20.120.1490">
    <property type="match status" value="1"/>
</dbReference>
<dbReference type="HOGENOM" id="CLU_2072063_0_0_0"/>
<dbReference type="Proteomes" id="UP000028481">
    <property type="component" value="Chromosome"/>
</dbReference>
<dbReference type="RefSeq" id="WP_022855262.1">
    <property type="nucleotide sequence ID" value="NZ_CP008796.1"/>
</dbReference>
<dbReference type="PaxDb" id="289377-HL41_07270"/>
<keyword evidence="2" id="KW-1185">Reference proteome</keyword>
<evidence type="ECO:0000313" key="1">
    <source>
        <dbReference type="EMBL" id="AIH04501.1"/>
    </source>
</evidence>
<dbReference type="AlphaFoldDB" id="A0A075WUC7"/>
<proteinExistence type="predicted"/>
<accession>A0A075WUC7</accession>